<accession>A0A1V3JG09</accession>
<protein>
    <recommendedName>
        <fullName evidence="3">Type IV secretion protein Rhs</fullName>
    </recommendedName>
</protein>
<dbReference type="Proteomes" id="UP000188602">
    <property type="component" value="Unassembled WGS sequence"/>
</dbReference>
<proteinExistence type="predicted"/>
<name>A0A1V3JG09_9PAST</name>
<dbReference type="EMBL" id="MLHQ01000037">
    <property type="protein sequence ID" value="OOF55564.1"/>
    <property type="molecule type" value="Genomic_DNA"/>
</dbReference>
<dbReference type="SUPFAM" id="SSF69279">
    <property type="entry name" value="Phage tail proteins"/>
    <property type="match status" value="1"/>
</dbReference>
<dbReference type="STRING" id="1907939.BKL49_11490"/>
<dbReference type="Pfam" id="PF05954">
    <property type="entry name" value="Phage_GPD"/>
    <property type="match status" value="1"/>
</dbReference>
<gene>
    <name evidence="1" type="ORF">BKL49_11490</name>
</gene>
<dbReference type="AlphaFoldDB" id="A0A1V3JG09"/>
<sequence>MENVTFEPLPLDWEREYCVQYRETDFAFIERLAAEEGWYYYFKHDVVSHELCFAHQRWSSPIWGSLRYIGTMLNANDNRALKKSGHFYGMFC</sequence>
<organism evidence="1 2">
    <name type="scientific">Rodentibacter myodis</name>
    <dbReference type="NCBI Taxonomy" id="1907939"/>
    <lineage>
        <taxon>Bacteria</taxon>
        <taxon>Pseudomonadati</taxon>
        <taxon>Pseudomonadota</taxon>
        <taxon>Gammaproteobacteria</taxon>
        <taxon>Pasteurellales</taxon>
        <taxon>Pasteurellaceae</taxon>
        <taxon>Rodentibacter</taxon>
    </lineage>
</organism>
<comment type="caution">
    <text evidence="1">The sequence shown here is derived from an EMBL/GenBank/DDBJ whole genome shotgun (WGS) entry which is preliminary data.</text>
</comment>
<keyword evidence="2" id="KW-1185">Reference proteome</keyword>
<dbReference type="Gene3D" id="3.55.50.10">
    <property type="entry name" value="Baseplate protein-like domains"/>
    <property type="match status" value="1"/>
</dbReference>
<evidence type="ECO:0008006" key="3">
    <source>
        <dbReference type="Google" id="ProtNLM"/>
    </source>
</evidence>
<reference evidence="1 2" key="1">
    <citation type="submission" date="2016-10" db="EMBL/GenBank/DDBJ databases">
        <title>Rodentibacter gen. nov. and new species.</title>
        <authorList>
            <person name="Christensen H."/>
        </authorList>
    </citation>
    <scope>NUCLEOTIDE SEQUENCE [LARGE SCALE GENOMIC DNA]</scope>
    <source>
        <strain evidence="1 2">Ac151</strain>
    </source>
</reference>
<evidence type="ECO:0000313" key="2">
    <source>
        <dbReference type="Proteomes" id="UP000188602"/>
    </source>
</evidence>
<evidence type="ECO:0000313" key="1">
    <source>
        <dbReference type="EMBL" id="OOF55564.1"/>
    </source>
</evidence>